<dbReference type="InterPro" id="IPR016181">
    <property type="entry name" value="Acyl_CoA_acyltransferase"/>
</dbReference>
<dbReference type="InterPro" id="IPR000182">
    <property type="entry name" value="GNAT_dom"/>
</dbReference>
<dbReference type="EC" id="2.3.-.-" evidence="5"/>
<evidence type="ECO:0000259" key="4">
    <source>
        <dbReference type="PROSITE" id="PS51186"/>
    </source>
</evidence>
<evidence type="ECO:0000256" key="2">
    <source>
        <dbReference type="ARBA" id="ARBA00023315"/>
    </source>
</evidence>
<dbReference type="CDD" id="cd04301">
    <property type="entry name" value="NAT_SF"/>
    <property type="match status" value="1"/>
</dbReference>
<protein>
    <submittedName>
        <fullName evidence="5">GNAT family N-acetyltransferase</fullName>
        <ecNumber evidence="5">2.3.-.-</ecNumber>
    </submittedName>
</protein>
<evidence type="ECO:0000256" key="1">
    <source>
        <dbReference type="ARBA" id="ARBA00022679"/>
    </source>
</evidence>
<dbReference type="InterPro" id="IPR050832">
    <property type="entry name" value="Bact_Acetyltransf"/>
</dbReference>
<name>A0ABV7PYQ2_9ACTN</name>
<dbReference type="PANTHER" id="PTHR43877">
    <property type="entry name" value="AMINOALKYLPHOSPHONATE N-ACETYLTRANSFERASE-RELATED-RELATED"/>
    <property type="match status" value="1"/>
</dbReference>
<dbReference type="EMBL" id="JBHRWO010000008">
    <property type="protein sequence ID" value="MFC3492659.1"/>
    <property type="molecule type" value="Genomic_DNA"/>
</dbReference>
<keyword evidence="1 5" id="KW-0808">Transferase</keyword>
<dbReference type="PROSITE" id="PS51186">
    <property type="entry name" value="GNAT"/>
    <property type="match status" value="1"/>
</dbReference>
<gene>
    <name evidence="5" type="ORF">ACFO8M_09195</name>
</gene>
<evidence type="ECO:0000313" key="6">
    <source>
        <dbReference type="Proteomes" id="UP001595712"/>
    </source>
</evidence>
<keyword evidence="6" id="KW-1185">Reference proteome</keyword>
<sequence>MAGRVLRERLERGPRSRIGVRLRSFRSTLDCPSSTPKPSTPTSPNASGTTRPTSSASRPTERKAVMTVRDASREDAADIYRLLCDFATSYRPERAVFEDRTFPRALAAAADGAAEFLVAEQTGAVVGYLLAARVPTLFAGGTVMDVLELAVDEAHRGRGTGSLLVRAAVTKAAASGDVEVTVPTRRAVEFYKRLGFTEAATYLKYTPGRETAAANGDGP</sequence>
<accession>A0ABV7PYQ2</accession>
<comment type="caution">
    <text evidence="5">The sequence shown here is derived from an EMBL/GenBank/DDBJ whole genome shotgun (WGS) entry which is preliminary data.</text>
</comment>
<feature type="compositionally biased region" description="Basic and acidic residues" evidence="3">
    <location>
        <begin position="1"/>
        <end position="14"/>
    </location>
</feature>
<dbReference type="SUPFAM" id="SSF55729">
    <property type="entry name" value="Acyl-CoA N-acyltransferases (Nat)"/>
    <property type="match status" value="1"/>
</dbReference>
<dbReference type="Gene3D" id="3.40.630.30">
    <property type="match status" value="1"/>
</dbReference>
<feature type="compositionally biased region" description="Basic and acidic residues" evidence="3">
    <location>
        <begin position="59"/>
        <end position="68"/>
    </location>
</feature>
<keyword evidence="2 5" id="KW-0012">Acyltransferase</keyword>
<organism evidence="5 6">
    <name type="scientific">Glycomyces rhizosphaerae</name>
    <dbReference type="NCBI Taxonomy" id="2054422"/>
    <lineage>
        <taxon>Bacteria</taxon>
        <taxon>Bacillati</taxon>
        <taxon>Actinomycetota</taxon>
        <taxon>Actinomycetes</taxon>
        <taxon>Glycomycetales</taxon>
        <taxon>Glycomycetaceae</taxon>
        <taxon>Glycomyces</taxon>
    </lineage>
</organism>
<dbReference type="Pfam" id="PF00583">
    <property type="entry name" value="Acetyltransf_1"/>
    <property type="match status" value="1"/>
</dbReference>
<feature type="domain" description="N-acetyltransferase" evidence="4">
    <location>
        <begin position="66"/>
        <end position="215"/>
    </location>
</feature>
<dbReference type="Proteomes" id="UP001595712">
    <property type="component" value="Unassembled WGS sequence"/>
</dbReference>
<evidence type="ECO:0000313" key="5">
    <source>
        <dbReference type="EMBL" id="MFC3492659.1"/>
    </source>
</evidence>
<dbReference type="RefSeq" id="WP_387973653.1">
    <property type="nucleotide sequence ID" value="NZ_JBHRWO010000008.1"/>
</dbReference>
<reference evidence="6" key="1">
    <citation type="journal article" date="2019" name="Int. J. Syst. Evol. Microbiol.">
        <title>The Global Catalogue of Microorganisms (GCM) 10K type strain sequencing project: providing services to taxonomists for standard genome sequencing and annotation.</title>
        <authorList>
            <consortium name="The Broad Institute Genomics Platform"/>
            <consortium name="The Broad Institute Genome Sequencing Center for Infectious Disease"/>
            <person name="Wu L."/>
            <person name="Ma J."/>
        </authorList>
    </citation>
    <scope>NUCLEOTIDE SEQUENCE [LARGE SCALE GENOMIC DNA]</scope>
    <source>
        <strain evidence="6">CGMCC 4.7396</strain>
    </source>
</reference>
<dbReference type="GO" id="GO:0016746">
    <property type="term" value="F:acyltransferase activity"/>
    <property type="evidence" value="ECO:0007669"/>
    <property type="project" value="UniProtKB-KW"/>
</dbReference>
<proteinExistence type="predicted"/>
<feature type="region of interest" description="Disordered" evidence="3">
    <location>
        <begin position="1"/>
        <end position="68"/>
    </location>
</feature>
<feature type="compositionally biased region" description="Low complexity" evidence="3">
    <location>
        <begin position="32"/>
        <end position="58"/>
    </location>
</feature>
<evidence type="ECO:0000256" key="3">
    <source>
        <dbReference type="SAM" id="MobiDB-lite"/>
    </source>
</evidence>